<accession>A0A1H7ZYH9</accession>
<proteinExistence type="predicted"/>
<dbReference type="eggNOG" id="COG0823">
    <property type="taxonomic scope" value="Bacteria"/>
</dbReference>
<feature type="domain" description="Phosphatidylinositol-specific phospholipase C X" evidence="7">
    <location>
        <begin position="55"/>
        <end position="192"/>
    </location>
</feature>
<dbReference type="SMART" id="SM00148">
    <property type="entry name" value="PLCXc"/>
    <property type="match status" value="1"/>
</dbReference>
<keyword evidence="6" id="KW-0732">Signal</keyword>
<name>A0A1H7ZYH9_STRJI</name>
<dbReference type="RefSeq" id="WP_052438377.1">
    <property type="nucleotide sequence ID" value="NZ_BBPN01000004.1"/>
</dbReference>
<keyword evidence="9" id="KW-1185">Reference proteome</keyword>
<feature type="chain" id="PRO_5010158539" description="1-phosphatidylinositol phosphodiesterase" evidence="6">
    <location>
        <begin position="32"/>
        <end position="356"/>
    </location>
</feature>
<evidence type="ECO:0000256" key="2">
    <source>
        <dbReference type="ARBA" id="ARBA00012581"/>
    </source>
</evidence>
<evidence type="ECO:0000256" key="6">
    <source>
        <dbReference type="SAM" id="SignalP"/>
    </source>
</evidence>
<dbReference type="InterPro" id="IPR051057">
    <property type="entry name" value="PI-PLC_domain"/>
</dbReference>
<dbReference type="CDD" id="cd08586">
    <property type="entry name" value="PI-PLCc_BcPLC_like"/>
    <property type="match status" value="1"/>
</dbReference>
<sequence length="356" mass="37592">MTGVRRVASRAVLVAIALTCLAGTTATPALADQTAGYSHDSSIGLTATDWMARLPDSTLLSELSLPGTHDSGASVFGGDIAFTQSMDLPTQLNSGIRAWDIRLGESSGRLELFHGVARQGQDFQNDVLATADAFLRAHPTETVLMRVKEEQTVTDFAAQVHGYLAADPRVYRGTGDDPQLGDIRGKIVVLQDFSSPDREGIPWANSGWSVQDNYTLSNNWALADKWHSVSAQLDAAASGPDTETYVNFLSGSGGSFPYFVASGHSSPGTGAPDLLTGWTRGIINSCGSSSSCIPEYPSVNCFWGTCSVAFQGVNVMAMERMDAASGTHHRYGIVYADFPGAGLIQDVINANSGSAG</sequence>
<organism evidence="8 9">
    <name type="scientific">Streptacidiphilus jiangxiensis</name>
    <dbReference type="NCBI Taxonomy" id="235985"/>
    <lineage>
        <taxon>Bacteria</taxon>
        <taxon>Bacillati</taxon>
        <taxon>Actinomycetota</taxon>
        <taxon>Actinomycetes</taxon>
        <taxon>Kitasatosporales</taxon>
        <taxon>Streptomycetaceae</taxon>
        <taxon>Streptacidiphilus</taxon>
    </lineage>
</organism>
<protein>
    <recommendedName>
        <fullName evidence="3">1-phosphatidylinositol phosphodiesterase</fullName>
        <ecNumber evidence="2">4.6.1.13</ecNumber>
    </recommendedName>
    <alternativeName>
        <fullName evidence="4">Phosphatidylinositol diacylglycerol-lyase</fullName>
    </alternativeName>
    <alternativeName>
        <fullName evidence="5">Phosphatidylinositol-specific phospholipase C</fullName>
    </alternativeName>
</protein>
<evidence type="ECO:0000256" key="1">
    <source>
        <dbReference type="ARBA" id="ARBA00001316"/>
    </source>
</evidence>
<evidence type="ECO:0000313" key="9">
    <source>
        <dbReference type="Proteomes" id="UP000183015"/>
    </source>
</evidence>
<evidence type="ECO:0000313" key="8">
    <source>
        <dbReference type="EMBL" id="SEM62648.1"/>
    </source>
</evidence>
<dbReference type="SUPFAM" id="SSF51695">
    <property type="entry name" value="PLC-like phosphodiesterases"/>
    <property type="match status" value="1"/>
</dbReference>
<dbReference type="InterPro" id="IPR017946">
    <property type="entry name" value="PLC-like_Pdiesterase_TIM-brl"/>
</dbReference>
<evidence type="ECO:0000256" key="3">
    <source>
        <dbReference type="ARBA" id="ARBA00019758"/>
    </source>
</evidence>
<dbReference type="GO" id="GO:0004436">
    <property type="term" value="F:phosphatidylinositol diacylglycerol-lyase activity"/>
    <property type="evidence" value="ECO:0007669"/>
    <property type="project" value="UniProtKB-EC"/>
</dbReference>
<comment type="catalytic activity">
    <reaction evidence="1">
        <text>a 1,2-diacyl-sn-glycero-3-phospho-(1D-myo-inositol) = 1D-myo-inositol 1,2-cyclic phosphate + a 1,2-diacyl-sn-glycerol</text>
        <dbReference type="Rhea" id="RHEA:17093"/>
        <dbReference type="ChEBI" id="CHEBI:17815"/>
        <dbReference type="ChEBI" id="CHEBI:57880"/>
        <dbReference type="ChEBI" id="CHEBI:58484"/>
        <dbReference type="EC" id="4.6.1.13"/>
    </reaction>
</comment>
<dbReference type="GO" id="GO:0006629">
    <property type="term" value="P:lipid metabolic process"/>
    <property type="evidence" value="ECO:0007669"/>
    <property type="project" value="InterPro"/>
</dbReference>
<dbReference type="STRING" id="235985.SAMN05414137_13847"/>
<dbReference type="OrthoDB" id="7191982at2"/>
<dbReference type="PROSITE" id="PS50007">
    <property type="entry name" value="PIPLC_X_DOMAIN"/>
    <property type="match status" value="1"/>
</dbReference>
<gene>
    <name evidence="8" type="ORF">SAMN05414137_13847</name>
</gene>
<feature type="signal peptide" evidence="6">
    <location>
        <begin position="1"/>
        <end position="31"/>
    </location>
</feature>
<dbReference type="InterPro" id="IPR000909">
    <property type="entry name" value="PLipase_C_PInositol-sp_X_dom"/>
</dbReference>
<dbReference type="EMBL" id="FOAZ01000038">
    <property type="protein sequence ID" value="SEM62648.1"/>
    <property type="molecule type" value="Genomic_DNA"/>
</dbReference>
<dbReference type="Proteomes" id="UP000183015">
    <property type="component" value="Unassembled WGS sequence"/>
</dbReference>
<dbReference type="GO" id="GO:0008081">
    <property type="term" value="F:phosphoric diester hydrolase activity"/>
    <property type="evidence" value="ECO:0007669"/>
    <property type="project" value="InterPro"/>
</dbReference>
<evidence type="ECO:0000256" key="5">
    <source>
        <dbReference type="ARBA" id="ARBA00030782"/>
    </source>
</evidence>
<dbReference type="AlphaFoldDB" id="A0A1H7ZYH9"/>
<evidence type="ECO:0000259" key="7">
    <source>
        <dbReference type="SMART" id="SM00148"/>
    </source>
</evidence>
<dbReference type="PANTHER" id="PTHR13593:SF113">
    <property type="entry name" value="SI:DKEY-266F7.9"/>
    <property type="match status" value="1"/>
</dbReference>
<dbReference type="Gene3D" id="3.20.20.190">
    <property type="entry name" value="Phosphatidylinositol (PI) phosphodiesterase"/>
    <property type="match status" value="1"/>
</dbReference>
<dbReference type="EC" id="4.6.1.13" evidence="2"/>
<reference evidence="9" key="1">
    <citation type="submission" date="2016-10" db="EMBL/GenBank/DDBJ databases">
        <authorList>
            <person name="Varghese N."/>
        </authorList>
    </citation>
    <scope>NUCLEOTIDE SEQUENCE [LARGE SCALE GENOMIC DNA]</scope>
    <source>
        <strain evidence="9">DSM 45096 / BCRC 16803 / CGMCC 4.1857 / CIP 109030 / JCM 12277 / KCTC 19219 / NBRC 100920 / 33214</strain>
    </source>
</reference>
<evidence type="ECO:0000256" key="4">
    <source>
        <dbReference type="ARBA" id="ARBA00030474"/>
    </source>
</evidence>
<dbReference type="PANTHER" id="PTHR13593">
    <property type="match status" value="1"/>
</dbReference>